<proteinExistence type="predicted"/>
<accession>A0A1E3XEX1</accession>
<dbReference type="Proteomes" id="UP000094056">
    <property type="component" value="Unassembled WGS sequence"/>
</dbReference>
<gene>
    <name evidence="1" type="ORF">SCARUB_00652</name>
</gene>
<evidence type="ECO:0000313" key="1">
    <source>
        <dbReference type="EMBL" id="ODS34176.1"/>
    </source>
</evidence>
<protein>
    <submittedName>
        <fullName evidence="1">Uncharacterized protein</fullName>
    </submittedName>
</protein>
<dbReference type="EMBL" id="MAYW01000011">
    <property type="protein sequence ID" value="ODS34176.1"/>
    <property type="molecule type" value="Genomic_DNA"/>
</dbReference>
<organism evidence="1 2">
    <name type="scientific">Candidatus Scalindua rubra</name>
    <dbReference type="NCBI Taxonomy" id="1872076"/>
    <lineage>
        <taxon>Bacteria</taxon>
        <taxon>Pseudomonadati</taxon>
        <taxon>Planctomycetota</taxon>
        <taxon>Candidatus Brocadiia</taxon>
        <taxon>Candidatus Brocadiales</taxon>
        <taxon>Candidatus Scalinduaceae</taxon>
        <taxon>Candidatus Scalindua</taxon>
    </lineage>
</organism>
<reference evidence="1 2" key="1">
    <citation type="submission" date="2016-07" db="EMBL/GenBank/DDBJ databases">
        <title>Draft genome of Scalindua rubra, obtained from a brine-seawater interface in the Red Sea, sheds light on salt adaptation in anammox bacteria.</title>
        <authorList>
            <person name="Speth D.R."/>
            <person name="Lagkouvardos I."/>
            <person name="Wang Y."/>
            <person name="Qian P.-Y."/>
            <person name="Dutilh B.E."/>
            <person name="Jetten M.S."/>
        </authorList>
    </citation>
    <scope>NUCLEOTIDE SEQUENCE [LARGE SCALE GENOMIC DNA]</scope>
    <source>
        <strain evidence="1">BSI-1</strain>
    </source>
</reference>
<name>A0A1E3XEX1_9BACT</name>
<dbReference type="AlphaFoldDB" id="A0A1E3XEX1"/>
<evidence type="ECO:0000313" key="2">
    <source>
        <dbReference type="Proteomes" id="UP000094056"/>
    </source>
</evidence>
<sequence length="51" mass="5838">MDGYRSRNSEGLNFLIKKGKSKQISPLFPLFRVCHNCHPELVSGSLRLLSY</sequence>
<comment type="caution">
    <text evidence="1">The sequence shown here is derived from an EMBL/GenBank/DDBJ whole genome shotgun (WGS) entry which is preliminary data.</text>
</comment>